<evidence type="ECO:0000256" key="1">
    <source>
        <dbReference type="SAM" id="MobiDB-lite"/>
    </source>
</evidence>
<reference evidence="2 3" key="1">
    <citation type="submission" date="2017-02" db="EMBL/GenBank/DDBJ databases">
        <authorList>
            <person name="Peterson S.W."/>
        </authorList>
    </citation>
    <scope>NUCLEOTIDE SEQUENCE [LARGE SCALE GENOMIC DNA]</scope>
    <source>
        <strain evidence="2 3">2B3F</strain>
    </source>
</reference>
<proteinExistence type="predicted"/>
<evidence type="ECO:0000313" key="3">
    <source>
        <dbReference type="Proteomes" id="UP000196230"/>
    </source>
</evidence>
<dbReference type="EMBL" id="FUKP01000011">
    <property type="protein sequence ID" value="SJN17562.1"/>
    <property type="molecule type" value="Genomic_DNA"/>
</dbReference>
<sequence length="55" mass="6018">MTHGRVPHAGPTPRTRHTECRSGHATRKLSAERHQPHGHRRMASTAGQAAPQAMC</sequence>
<gene>
    <name evidence="2" type="ORF">FM125_01500</name>
</gene>
<accession>A0A1R4ICJ7</accession>
<feature type="region of interest" description="Disordered" evidence="1">
    <location>
        <begin position="1"/>
        <end position="55"/>
    </location>
</feature>
<evidence type="ECO:0000313" key="2">
    <source>
        <dbReference type="EMBL" id="SJN17562.1"/>
    </source>
</evidence>
<protein>
    <submittedName>
        <fullName evidence="2">Uncharacterized protein</fullName>
    </submittedName>
</protein>
<organism evidence="2 3">
    <name type="scientific">Micrococcus lylae</name>
    <dbReference type="NCBI Taxonomy" id="1273"/>
    <lineage>
        <taxon>Bacteria</taxon>
        <taxon>Bacillati</taxon>
        <taxon>Actinomycetota</taxon>
        <taxon>Actinomycetes</taxon>
        <taxon>Micrococcales</taxon>
        <taxon>Micrococcaceae</taxon>
        <taxon>Micrococcus</taxon>
    </lineage>
</organism>
<name>A0A1R4ICJ7_9MICC</name>
<dbReference type="AlphaFoldDB" id="A0A1R4ICJ7"/>
<dbReference type="Proteomes" id="UP000196230">
    <property type="component" value="Unassembled WGS sequence"/>
</dbReference>